<dbReference type="AlphaFoldDB" id="A0A5B7EVG0"/>
<keyword evidence="2" id="KW-1185">Reference proteome</keyword>
<evidence type="ECO:0000313" key="2">
    <source>
        <dbReference type="Proteomes" id="UP000324222"/>
    </source>
</evidence>
<reference evidence="1 2" key="1">
    <citation type="submission" date="2019-05" db="EMBL/GenBank/DDBJ databases">
        <title>Another draft genome of Portunus trituberculatus and its Hox gene families provides insights of decapod evolution.</title>
        <authorList>
            <person name="Jeong J.-H."/>
            <person name="Song I."/>
            <person name="Kim S."/>
            <person name="Choi T."/>
            <person name="Kim D."/>
            <person name="Ryu S."/>
            <person name="Kim W."/>
        </authorList>
    </citation>
    <scope>NUCLEOTIDE SEQUENCE [LARGE SCALE GENOMIC DNA]</scope>
    <source>
        <tissue evidence="1">Muscle</tissue>
    </source>
</reference>
<sequence length="114" mass="12965">MTISDHSVTGGEVLNYTSGHSSLMAKYRPIHRLSALGLPTPWSRRFFVSLEYFVFLPRVLYTASKGRCAKMCMERVGRIWSVNSEESASGGEKESYLMVKCFRFQRRVSSVKGM</sequence>
<name>A0A5B7EVG0_PORTR</name>
<accession>A0A5B7EVG0</accession>
<protein>
    <submittedName>
        <fullName evidence="1">Uncharacterized protein</fullName>
    </submittedName>
</protein>
<gene>
    <name evidence="1" type="ORF">E2C01_032509</name>
</gene>
<dbReference type="EMBL" id="VSRR010004227">
    <property type="protein sequence ID" value="MPC38990.1"/>
    <property type="molecule type" value="Genomic_DNA"/>
</dbReference>
<evidence type="ECO:0000313" key="1">
    <source>
        <dbReference type="EMBL" id="MPC38990.1"/>
    </source>
</evidence>
<comment type="caution">
    <text evidence="1">The sequence shown here is derived from an EMBL/GenBank/DDBJ whole genome shotgun (WGS) entry which is preliminary data.</text>
</comment>
<dbReference type="Proteomes" id="UP000324222">
    <property type="component" value="Unassembled WGS sequence"/>
</dbReference>
<organism evidence="1 2">
    <name type="scientific">Portunus trituberculatus</name>
    <name type="common">Swimming crab</name>
    <name type="synonym">Neptunus trituberculatus</name>
    <dbReference type="NCBI Taxonomy" id="210409"/>
    <lineage>
        <taxon>Eukaryota</taxon>
        <taxon>Metazoa</taxon>
        <taxon>Ecdysozoa</taxon>
        <taxon>Arthropoda</taxon>
        <taxon>Crustacea</taxon>
        <taxon>Multicrustacea</taxon>
        <taxon>Malacostraca</taxon>
        <taxon>Eumalacostraca</taxon>
        <taxon>Eucarida</taxon>
        <taxon>Decapoda</taxon>
        <taxon>Pleocyemata</taxon>
        <taxon>Brachyura</taxon>
        <taxon>Eubrachyura</taxon>
        <taxon>Portunoidea</taxon>
        <taxon>Portunidae</taxon>
        <taxon>Portuninae</taxon>
        <taxon>Portunus</taxon>
    </lineage>
</organism>
<proteinExistence type="predicted"/>